<accession>A0A226QTH3</accession>
<protein>
    <submittedName>
        <fullName evidence="1">Uncharacterized protein</fullName>
    </submittedName>
</protein>
<dbReference type="Proteomes" id="UP000198394">
    <property type="component" value="Unassembled WGS sequence"/>
</dbReference>
<organism evidence="1 2">
    <name type="scientific">Parageobacillus galactosidasius</name>
    <dbReference type="NCBI Taxonomy" id="883812"/>
    <lineage>
        <taxon>Bacteria</taxon>
        <taxon>Bacillati</taxon>
        <taxon>Bacillota</taxon>
        <taxon>Bacilli</taxon>
        <taxon>Bacillales</taxon>
        <taxon>Anoxybacillaceae</taxon>
        <taxon>Parageobacillus</taxon>
    </lineage>
</organism>
<sequence>MIQLLCEAVAEKLYVGDPVSLPDGQYLYKNYIYVVENGVLAHIFSALTDENQLSLELEKEVVLV</sequence>
<gene>
    <name evidence="1" type="ORF">B9L23_08485</name>
</gene>
<proteinExistence type="predicted"/>
<dbReference type="AlphaFoldDB" id="A0A226QTH3"/>
<evidence type="ECO:0000313" key="1">
    <source>
        <dbReference type="EMBL" id="OXB94890.1"/>
    </source>
</evidence>
<reference evidence="1 2" key="1">
    <citation type="submission" date="2017-04" db="EMBL/GenBank/DDBJ databases">
        <title>The genome sequence of Parageobacillus galactosidasius DSM 18751.</title>
        <authorList>
            <person name="Ramaloko W.T."/>
            <person name="Koen N."/>
            <person name="Polliack S."/>
            <person name="Aliyu H."/>
            <person name="Lebre P."/>
            <person name="Mohr T."/>
            <person name="Oswald F."/>
            <person name="Zwick M."/>
            <person name="Neumann A."/>
            <person name="Syldatk C."/>
            <person name="Cowan D."/>
            <person name="De Maayer P."/>
        </authorList>
    </citation>
    <scope>NUCLEOTIDE SEQUENCE [LARGE SCALE GENOMIC DNA]</scope>
    <source>
        <strain evidence="1 2">DSM 18751</strain>
    </source>
</reference>
<dbReference type="EMBL" id="NDYL01000001">
    <property type="protein sequence ID" value="OXB94890.1"/>
    <property type="molecule type" value="Genomic_DNA"/>
</dbReference>
<evidence type="ECO:0000313" key="2">
    <source>
        <dbReference type="Proteomes" id="UP000198394"/>
    </source>
</evidence>
<comment type="caution">
    <text evidence="1">The sequence shown here is derived from an EMBL/GenBank/DDBJ whole genome shotgun (WGS) entry which is preliminary data.</text>
</comment>
<dbReference type="RefSeq" id="WP_089097345.1">
    <property type="nucleotide sequence ID" value="NZ_NDYL01000001.1"/>
</dbReference>
<name>A0A226QTH3_9BACL</name>
<keyword evidence="2" id="KW-1185">Reference proteome</keyword>